<dbReference type="GO" id="GO:0004659">
    <property type="term" value="F:prenyltransferase activity"/>
    <property type="evidence" value="ECO:0007669"/>
    <property type="project" value="InterPro"/>
</dbReference>
<gene>
    <name evidence="7" type="ORF">MC7420_4886</name>
</gene>
<dbReference type="OrthoDB" id="4072471at2"/>
<keyword evidence="4" id="KW-0479">Metal-binding</keyword>
<dbReference type="PANTHER" id="PTHR12001:SF69">
    <property type="entry name" value="ALL TRANS-POLYPRENYL-DIPHOSPHATE SYNTHASE PDSS1"/>
    <property type="match status" value="1"/>
</dbReference>
<evidence type="ECO:0000313" key="7">
    <source>
        <dbReference type="EMBL" id="EDX76630.1"/>
    </source>
</evidence>
<dbReference type="RefSeq" id="WP_006100357.1">
    <property type="nucleotide sequence ID" value="NZ_DS989846.1"/>
</dbReference>
<dbReference type="InterPro" id="IPR008949">
    <property type="entry name" value="Isoprenoid_synthase_dom_sf"/>
</dbReference>
<evidence type="ECO:0000313" key="8">
    <source>
        <dbReference type="Proteomes" id="UP000003835"/>
    </source>
</evidence>
<dbReference type="Gene3D" id="1.10.600.10">
    <property type="entry name" value="Farnesyl Diphosphate Synthase"/>
    <property type="match status" value="1"/>
</dbReference>
<dbReference type="PANTHER" id="PTHR12001">
    <property type="entry name" value="GERANYLGERANYL PYROPHOSPHATE SYNTHASE"/>
    <property type="match status" value="1"/>
</dbReference>
<name>B4VNW6_9CYAN</name>
<dbReference type="Pfam" id="PF00348">
    <property type="entry name" value="polyprenyl_synt"/>
    <property type="match status" value="1"/>
</dbReference>
<dbReference type="CDD" id="cd00867">
    <property type="entry name" value="Trans_IPPS"/>
    <property type="match status" value="1"/>
</dbReference>
<evidence type="ECO:0000256" key="3">
    <source>
        <dbReference type="ARBA" id="ARBA00022679"/>
    </source>
</evidence>
<dbReference type="AlphaFoldDB" id="B4VNW6"/>
<dbReference type="SUPFAM" id="SSF48576">
    <property type="entry name" value="Terpenoid synthases"/>
    <property type="match status" value="1"/>
</dbReference>
<evidence type="ECO:0000256" key="1">
    <source>
        <dbReference type="ARBA" id="ARBA00001946"/>
    </source>
</evidence>
<protein>
    <submittedName>
        <fullName evidence="7">Polyprenyl synthetase superfamily</fullName>
    </submittedName>
</protein>
<evidence type="ECO:0000256" key="2">
    <source>
        <dbReference type="ARBA" id="ARBA00006706"/>
    </source>
</evidence>
<dbReference type="GO" id="GO:0008299">
    <property type="term" value="P:isoprenoid biosynthetic process"/>
    <property type="evidence" value="ECO:0007669"/>
    <property type="project" value="InterPro"/>
</dbReference>
<sequence length="318" mass="35512">MNSLKSLYPEIREVFQNSIPNFWTELKVVLAKLFEEPMIPEAILPLASCQAVDGEAKEAIHVCAALLALGLCLRILDDLEDQDRDGQLWKEVGATRAWNYASAIHILSFEILSKASLEPKIFHKINQSYIDAFFRISVGQDRELVGTTRTVEDYWLTVEMKSAGFVATACATGAMVGTDNPELIQSCGVFGHHLGLALQILNDMESIWQPDGITDLKQGKITLPLLYGLESHHSERDELLSLVTDNEIATHAERIKEILDKIDTKSFLIWAALKEREQALEAIKICPNAEGREVLESYITGMFGDIDLLLEKPEGDKT</sequence>
<dbReference type="HOGENOM" id="CLU_813096_0_0_3"/>
<dbReference type="eggNOG" id="COG0142">
    <property type="taxonomic scope" value="Bacteria"/>
</dbReference>
<keyword evidence="8" id="KW-1185">Reference proteome</keyword>
<organism evidence="7 8">
    <name type="scientific">Coleofasciculus chthonoplastes PCC 7420</name>
    <dbReference type="NCBI Taxonomy" id="118168"/>
    <lineage>
        <taxon>Bacteria</taxon>
        <taxon>Bacillati</taxon>
        <taxon>Cyanobacteriota</taxon>
        <taxon>Cyanophyceae</taxon>
        <taxon>Coleofasciculales</taxon>
        <taxon>Coleofasciculaceae</taxon>
        <taxon>Coleofasciculus</taxon>
    </lineage>
</organism>
<reference evidence="7 8" key="1">
    <citation type="submission" date="2008-07" db="EMBL/GenBank/DDBJ databases">
        <authorList>
            <person name="Tandeau de Marsac N."/>
            <person name="Ferriera S."/>
            <person name="Johnson J."/>
            <person name="Kravitz S."/>
            <person name="Beeson K."/>
            <person name="Sutton G."/>
            <person name="Rogers Y.-H."/>
            <person name="Friedman R."/>
            <person name="Frazier M."/>
            <person name="Venter J.C."/>
        </authorList>
    </citation>
    <scope>NUCLEOTIDE SEQUENCE [LARGE SCALE GENOMIC DNA]</scope>
    <source>
        <strain evidence="7 8">PCC 7420</strain>
    </source>
</reference>
<keyword evidence="5" id="KW-0460">Magnesium</keyword>
<dbReference type="InterPro" id="IPR000092">
    <property type="entry name" value="Polyprenyl_synt"/>
</dbReference>
<dbReference type="STRING" id="118168.MC7420_4886"/>
<comment type="cofactor">
    <cofactor evidence="1">
        <name>Mg(2+)</name>
        <dbReference type="ChEBI" id="CHEBI:18420"/>
    </cofactor>
</comment>
<dbReference type="EMBL" id="DS989846">
    <property type="protein sequence ID" value="EDX76630.1"/>
    <property type="molecule type" value="Genomic_DNA"/>
</dbReference>
<evidence type="ECO:0000256" key="6">
    <source>
        <dbReference type="RuleBase" id="RU004466"/>
    </source>
</evidence>
<evidence type="ECO:0000256" key="4">
    <source>
        <dbReference type="ARBA" id="ARBA00022723"/>
    </source>
</evidence>
<accession>B4VNW6</accession>
<evidence type="ECO:0000256" key="5">
    <source>
        <dbReference type="ARBA" id="ARBA00022842"/>
    </source>
</evidence>
<dbReference type="Proteomes" id="UP000003835">
    <property type="component" value="Unassembled WGS sequence"/>
</dbReference>
<proteinExistence type="inferred from homology"/>
<comment type="similarity">
    <text evidence="2 6">Belongs to the FPP/GGPP synthase family.</text>
</comment>
<keyword evidence="3 6" id="KW-0808">Transferase</keyword>
<dbReference type="GO" id="GO:0046872">
    <property type="term" value="F:metal ion binding"/>
    <property type="evidence" value="ECO:0007669"/>
    <property type="project" value="UniProtKB-KW"/>
</dbReference>